<dbReference type="RefSeq" id="WP_116760375.1">
    <property type="nucleotide sequence ID" value="NZ_QCZH01000002.1"/>
</dbReference>
<feature type="transmembrane region" description="Helical" evidence="1">
    <location>
        <begin position="80"/>
        <end position="97"/>
    </location>
</feature>
<feature type="transmembrane region" description="Helical" evidence="1">
    <location>
        <begin position="170"/>
        <end position="194"/>
    </location>
</feature>
<evidence type="ECO:0000313" key="3">
    <source>
        <dbReference type="Proteomes" id="UP000245618"/>
    </source>
</evidence>
<keyword evidence="3" id="KW-1185">Reference proteome</keyword>
<organism evidence="2 3">
    <name type="scientific">Flavobacterium laiguense</name>
    <dbReference type="NCBI Taxonomy" id="2169409"/>
    <lineage>
        <taxon>Bacteria</taxon>
        <taxon>Pseudomonadati</taxon>
        <taxon>Bacteroidota</taxon>
        <taxon>Flavobacteriia</taxon>
        <taxon>Flavobacteriales</taxon>
        <taxon>Flavobacteriaceae</taxon>
        <taxon>Flavobacterium</taxon>
    </lineage>
</organism>
<evidence type="ECO:0008006" key="4">
    <source>
        <dbReference type="Google" id="ProtNLM"/>
    </source>
</evidence>
<dbReference type="EMBL" id="QCZH01000002">
    <property type="protein sequence ID" value="PWA10768.1"/>
    <property type="molecule type" value="Genomic_DNA"/>
</dbReference>
<gene>
    <name evidence="2" type="ORF">DB891_02770</name>
</gene>
<sequence>MKELDLLKKDWKKNADSFEQVSEKEIYKMIHKKSSSVVKWIFMISVIELGLGLVLGIVLSFTKYDEKNVEQIKHLGIYEYYIATTVVLYAVILFFIYKFYRMYRKIAVDDNTKKLISTILKTRKVVKQYIAFNLSFFALFFIAFGGYMFYEGYLEDASKNGILNPEMPLNIALISLLVLIVATALLTFSFWLVYKLIYGILLKRLQKNFEELKKIDL</sequence>
<keyword evidence="1" id="KW-1133">Transmembrane helix</keyword>
<comment type="caution">
    <text evidence="2">The sequence shown here is derived from an EMBL/GenBank/DDBJ whole genome shotgun (WGS) entry which is preliminary data.</text>
</comment>
<accession>A0A2U1K1C4</accession>
<protein>
    <recommendedName>
        <fullName evidence="4">Beta-carotene 15,15'-monooxygenase</fullName>
    </recommendedName>
</protein>
<evidence type="ECO:0000313" key="2">
    <source>
        <dbReference type="EMBL" id="PWA10768.1"/>
    </source>
</evidence>
<keyword evidence="1" id="KW-0472">Membrane</keyword>
<keyword evidence="1" id="KW-0812">Transmembrane</keyword>
<name>A0A2U1K1C4_9FLAO</name>
<proteinExistence type="predicted"/>
<reference evidence="2 3" key="1">
    <citation type="submission" date="2018-04" db="EMBL/GenBank/DDBJ databases">
        <title>Flavobacterium sp. nov., isolated from glacier ice.</title>
        <authorList>
            <person name="Liu Q."/>
            <person name="Xin Y.-H."/>
        </authorList>
    </citation>
    <scope>NUCLEOTIDE SEQUENCE [LARGE SCALE GENOMIC DNA]</scope>
    <source>
        <strain evidence="2 3">LB2P30</strain>
    </source>
</reference>
<evidence type="ECO:0000256" key="1">
    <source>
        <dbReference type="SAM" id="Phobius"/>
    </source>
</evidence>
<feature type="transmembrane region" description="Helical" evidence="1">
    <location>
        <begin position="129"/>
        <end position="150"/>
    </location>
</feature>
<dbReference type="OrthoDB" id="709028at2"/>
<dbReference type="AlphaFoldDB" id="A0A2U1K1C4"/>
<dbReference type="Proteomes" id="UP000245618">
    <property type="component" value="Unassembled WGS sequence"/>
</dbReference>
<feature type="transmembrane region" description="Helical" evidence="1">
    <location>
        <begin position="37"/>
        <end position="60"/>
    </location>
</feature>